<dbReference type="EMBL" id="JABAGA010000001">
    <property type="protein sequence ID" value="NMF08617.1"/>
    <property type="molecule type" value="Genomic_DNA"/>
</dbReference>
<sequence>MVSNRRTIIRRTAAALGGAALLSAGLAPAAIAQPGIPTPNLGSIPQAPSSSDLPSDEIAAAIERITSQPGVPEEIGSALERVSNFLTGEGDGEPGWEQPGGDINKSDFPLPSIAQNCIDGEGNSIGMATSFPGPQELPLPGVPAGQTGYIFTGLGTSGVYDGQSNMKVHWVNITNGKYGTTPLTYNGVNPDGPGTVNGVADTGSGIVVSVVEGGFTADEESGPAECNYTPSATYTVVQ</sequence>
<keyword evidence="1" id="KW-0732">Signal</keyword>
<feature type="chain" id="PRO_5039208835" description="Secreted protein" evidence="1">
    <location>
        <begin position="30"/>
        <end position="238"/>
    </location>
</feature>
<dbReference type="Proteomes" id="UP000589552">
    <property type="component" value="Unassembled WGS sequence"/>
</dbReference>
<dbReference type="OrthoDB" id="4424756at2"/>
<evidence type="ECO:0000313" key="3">
    <source>
        <dbReference type="Proteomes" id="UP000589552"/>
    </source>
</evidence>
<evidence type="ECO:0000256" key="1">
    <source>
        <dbReference type="SAM" id="SignalP"/>
    </source>
</evidence>
<gene>
    <name evidence="2" type="ORF">HF852_03180</name>
</gene>
<protein>
    <recommendedName>
        <fullName evidence="4">Secreted protein</fullName>
    </recommendedName>
</protein>
<dbReference type="AlphaFoldDB" id="A0A0M2XK13"/>
<dbReference type="RefSeq" id="WP_046650292.1">
    <property type="nucleotide sequence ID" value="NZ_JABAGA010000001.1"/>
</dbReference>
<dbReference type="GeneID" id="95320789"/>
<name>A0A0M2XK13_9CORY</name>
<dbReference type="InterPro" id="IPR006311">
    <property type="entry name" value="TAT_signal"/>
</dbReference>
<reference evidence="2 3" key="1">
    <citation type="submission" date="2020-04" db="EMBL/GenBank/DDBJ databases">
        <authorList>
            <person name="Hitch T.C.A."/>
            <person name="Wylensek D."/>
            <person name="Clavel T."/>
        </authorList>
    </citation>
    <scope>NUCLEOTIDE SEQUENCE [LARGE SCALE GENOMIC DNA]</scope>
    <source>
        <strain evidence="2 3">BL-383-APC-2I</strain>
    </source>
</reference>
<evidence type="ECO:0000313" key="2">
    <source>
        <dbReference type="EMBL" id="NMF08617.1"/>
    </source>
</evidence>
<feature type="signal peptide" evidence="1">
    <location>
        <begin position="1"/>
        <end position="29"/>
    </location>
</feature>
<accession>A0A0M2XK13</accession>
<dbReference type="PROSITE" id="PS51318">
    <property type="entry name" value="TAT"/>
    <property type="match status" value="1"/>
</dbReference>
<organism evidence="2 3">
    <name type="scientific">Corynebacterium xerosis</name>
    <dbReference type="NCBI Taxonomy" id="1725"/>
    <lineage>
        <taxon>Bacteria</taxon>
        <taxon>Bacillati</taxon>
        <taxon>Actinomycetota</taxon>
        <taxon>Actinomycetes</taxon>
        <taxon>Mycobacteriales</taxon>
        <taxon>Corynebacteriaceae</taxon>
        <taxon>Corynebacterium</taxon>
    </lineage>
</organism>
<proteinExistence type="predicted"/>
<comment type="caution">
    <text evidence="2">The sequence shown here is derived from an EMBL/GenBank/DDBJ whole genome shotgun (WGS) entry which is preliminary data.</text>
</comment>
<evidence type="ECO:0008006" key="4">
    <source>
        <dbReference type="Google" id="ProtNLM"/>
    </source>
</evidence>